<dbReference type="STRING" id="1038014.SAMN04487910_4107"/>
<dbReference type="PANTHER" id="PTHR44103">
    <property type="entry name" value="PROPROTEIN CONVERTASE P"/>
    <property type="match status" value="1"/>
</dbReference>
<proteinExistence type="predicted"/>
<dbReference type="Pfam" id="PF19081">
    <property type="entry name" value="Ig_7"/>
    <property type="match status" value="1"/>
</dbReference>
<name>A0A1H7VH09_AQUAM</name>
<dbReference type="OrthoDB" id="1522652at2"/>
<dbReference type="RefSeq" id="WP_139195707.1">
    <property type="nucleotide sequence ID" value="NZ_FOAB01000008.1"/>
</dbReference>
<dbReference type="PANTHER" id="PTHR44103:SF1">
    <property type="entry name" value="PROPROTEIN CONVERTASE P"/>
    <property type="match status" value="1"/>
</dbReference>
<evidence type="ECO:0000313" key="3">
    <source>
        <dbReference type="EMBL" id="SEM08591.1"/>
    </source>
</evidence>
<dbReference type="AlphaFoldDB" id="A0A1H7VH09"/>
<reference evidence="4" key="1">
    <citation type="submission" date="2016-10" db="EMBL/GenBank/DDBJ databases">
        <authorList>
            <person name="Varghese N."/>
            <person name="Submissions S."/>
        </authorList>
    </citation>
    <scope>NUCLEOTIDE SEQUENCE [LARGE SCALE GENOMIC DNA]</scope>
    <source>
        <strain evidence="4">DSM 25232 / NCIMB 14723 / 92V</strain>
    </source>
</reference>
<protein>
    <submittedName>
        <fullName evidence="3">Repeat domain-containing protein</fullName>
    </submittedName>
</protein>
<dbReference type="Pfam" id="PF13517">
    <property type="entry name" value="FG-GAP_3"/>
    <property type="match status" value="1"/>
</dbReference>
<evidence type="ECO:0000256" key="1">
    <source>
        <dbReference type="ARBA" id="ARBA00022729"/>
    </source>
</evidence>
<gene>
    <name evidence="3" type="ORF">SAMN04487910_4107</name>
</gene>
<keyword evidence="1" id="KW-0732">Signal</keyword>
<evidence type="ECO:0000259" key="2">
    <source>
        <dbReference type="Pfam" id="PF19081"/>
    </source>
</evidence>
<dbReference type="InterPro" id="IPR028994">
    <property type="entry name" value="Integrin_alpha_N"/>
</dbReference>
<dbReference type="InterPro" id="IPR044023">
    <property type="entry name" value="Ig_7"/>
</dbReference>
<sequence>MIKKIIYIYLLLILGNQLIFSQADYISWEFKGGSLLNNPDGTSTGPGSEPAGLDVATIPNTSITRGRLRSAILGDLDNDGDLDFISGSQGGTIHYFKNEGTITSPNWVAASIPSLDTIWIDRNLTVRNQNRPQLTDIDDDGDLDLFIGTDYDYERDRNNDVLFYRNTGTPEVPVFEYVPDGIPGLNDQEIAEFPGLGFVDLDNDSDLDLVALGSDKLTYYKNIGTKNNPIFERQSEANSPWMDESAFNNMDVPIPVFEDFDKDGDLDMFFMIDNGFVRWLENTGTSTVPNFASVQNLFNGELTRGEIGSFPTIDFGDVDGDGLKDAILGSFNVARFAWFKQIPICIAPDIPNITATTELCEGESTTITISGDLNIASTWSIYTDSCGGNLLGTTTTNTSTFEVTPTAPSTTYYIRAEDGDISCIDETTANCITITINVSPNDDPSFSYDQAIYCANQSNTTPAITGLAGGVFASTTGLVIDPSSGVINIADSDAGDYVVTYTTNGTCPNSSQVNVNITELDDP</sequence>
<dbReference type="EMBL" id="FOAB01000008">
    <property type="protein sequence ID" value="SEM08591.1"/>
    <property type="molecule type" value="Genomic_DNA"/>
</dbReference>
<dbReference type="Proteomes" id="UP000198521">
    <property type="component" value="Unassembled WGS sequence"/>
</dbReference>
<feature type="non-terminal residue" evidence="3">
    <location>
        <position position="523"/>
    </location>
</feature>
<dbReference type="InterPro" id="IPR013517">
    <property type="entry name" value="FG-GAP"/>
</dbReference>
<keyword evidence="4" id="KW-1185">Reference proteome</keyword>
<evidence type="ECO:0000313" key="4">
    <source>
        <dbReference type="Proteomes" id="UP000198521"/>
    </source>
</evidence>
<accession>A0A1H7VH09</accession>
<feature type="domain" description="Ig-like" evidence="2">
    <location>
        <begin position="348"/>
        <end position="440"/>
    </location>
</feature>
<organism evidence="3 4">
    <name type="scientific">Aquimarina amphilecti</name>
    <dbReference type="NCBI Taxonomy" id="1038014"/>
    <lineage>
        <taxon>Bacteria</taxon>
        <taxon>Pseudomonadati</taxon>
        <taxon>Bacteroidota</taxon>
        <taxon>Flavobacteriia</taxon>
        <taxon>Flavobacteriales</taxon>
        <taxon>Flavobacteriaceae</taxon>
        <taxon>Aquimarina</taxon>
    </lineage>
</organism>
<dbReference type="SUPFAM" id="SSF69318">
    <property type="entry name" value="Integrin alpha N-terminal domain"/>
    <property type="match status" value="1"/>
</dbReference>